<dbReference type="SUPFAM" id="SSF56059">
    <property type="entry name" value="Glutathione synthetase ATP-binding domain-like"/>
    <property type="match status" value="1"/>
</dbReference>
<dbReference type="AlphaFoldDB" id="A0A4R5KUY6"/>
<dbReference type="Pfam" id="PF14398">
    <property type="entry name" value="ATPgrasp_YheCD"/>
    <property type="match status" value="1"/>
</dbReference>
<dbReference type="RefSeq" id="WP_133227470.1">
    <property type="nucleotide sequence ID" value="NZ_SMRT01000003.1"/>
</dbReference>
<name>A0A4R5KUY6_9BACL</name>
<protein>
    <recommendedName>
        <fullName evidence="3">YheC/YheD family protein</fullName>
    </recommendedName>
</protein>
<reference evidence="1 2" key="1">
    <citation type="submission" date="2019-03" db="EMBL/GenBank/DDBJ databases">
        <title>This is whole genome sequence of Paenibacillus sp MS74 strain.</title>
        <authorList>
            <person name="Trinh H.N."/>
        </authorList>
    </citation>
    <scope>NUCLEOTIDE SEQUENCE [LARGE SCALE GENOMIC DNA]</scope>
    <source>
        <strain evidence="1 2">MS74</strain>
    </source>
</reference>
<gene>
    <name evidence="1" type="ORF">E1757_10515</name>
</gene>
<evidence type="ECO:0000313" key="1">
    <source>
        <dbReference type="EMBL" id="TDF98928.1"/>
    </source>
</evidence>
<dbReference type="OrthoDB" id="7869153at2"/>
<keyword evidence="2" id="KW-1185">Reference proteome</keyword>
<organism evidence="1 2">
    <name type="scientific">Paenibacillus piri</name>
    <dbReference type="NCBI Taxonomy" id="2547395"/>
    <lineage>
        <taxon>Bacteria</taxon>
        <taxon>Bacillati</taxon>
        <taxon>Bacillota</taxon>
        <taxon>Bacilli</taxon>
        <taxon>Bacillales</taxon>
        <taxon>Paenibacillaceae</taxon>
        <taxon>Paenibacillus</taxon>
    </lineage>
</organism>
<evidence type="ECO:0000313" key="2">
    <source>
        <dbReference type="Proteomes" id="UP000295636"/>
    </source>
</evidence>
<dbReference type="InterPro" id="IPR026838">
    <property type="entry name" value="YheC/D"/>
</dbReference>
<proteinExistence type="predicted"/>
<evidence type="ECO:0008006" key="3">
    <source>
        <dbReference type="Google" id="ProtNLM"/>
    </source>
</evidence>
<sequence length="251" mass="29563">MPIEVHHVKSKLAVAYQLSHLPETASYIPDTELLHKRSLNRMTRKFDKVYLKPDRGRKSRGVIRIDRMNRGEYKLRQETRTKVVKANELWRTVERLTGDTKYLIQQAVNNVTRGRELRHFDLRCHALRINGVWKVGGICGRLGEKGSVITTSHSGGTPTLLETLFTRHLKYTALERARMVRRLNKVIIHAVRNVSRMYPDLWEFAVDIGIDTRKRIWIFEVNIEPLIRGNFKMLPNKTLYRRIKRMRRLAK</sequence>
<dbReference type="Proteomes" id="UP000295636">
    <property type="component" value="Unassembled WGS sequence"/>
</dbReference>
<dbReference type="EMBL" id="SMRT01000003">
    <property type="protein sequence ID" value="TDF98928.1"/>
    <property type="molecule type" value="Genomic_DNA"/>
</dbReference>
<accession>A0A4R5KUY6</accession>
<comment type="caution">
    <text evidence="1">The sequence shown here is derived from an EMBL/GenBank/DDBJ whole genome shotgun (WGS) entry which is preliminary data.</text>
</comment>